<evidence type="ECO:0000256" key="2">
    <source>
        <dbReference type="ARBA" id="ARBA00022475"/>
    </source>
</evidence>
<proteinExistence type="inferred from homology"/>
<dbReference type="Proteomes" id="UP000515819">
    <property type="component" value="Chromosome"/>
</dbReference>
<evidence type="ECO:0000259" key="10">
    <source>
        <dbReference type="Pfam" id="PF12704"/>
    </source>
</evidence>
<comment type="subcellular location">
    <subcellularLocation>
        <location evidence="1">Cell membrane</location>
        <topology evidence="1">Multi-pass membrane protein</topology>
    </subcellularLocation>
</comment>
<dbReference type="AlphaFoldDB" id="A0A7G9FQ90"/>
<evidence type="ECO:0000256" key="6">
    <source>
        <dbReference type="ARBA" id="ARBA00038076"/>
    </source>
</evidence>
<evidence type="ECO:0000259" key="9">
    <source>
        <dbReference type="Pfam" id="PF02687"/>
    </source>
</evidence>
<feature type="transmembrane region" description="Helical" evidence="8">
    <location>
        <begin position="390"/>
        <end position="416"/>
    </location>
</feature>
<organism evidence="11 12">
    <name type="scientific">Wujia chipingensis</name>
    <dbReference type="NCBI Taxonomy" id="2763670"/>
    <lineage>
        <taxon>Bacteria</taxon>
        <taxon>Bacillati</taxon>
        <taxon>Bacillota</taxon>
        <taxon>Clostridia</taxon>
        <taxon>Lachnospirales</taxon>
        <taxon>Lachnospiraceae</taxon>
        <taxon>Wujia</taxon>
    </lineage>
</organism>
<dbReference type="Pfam" id="PF02687">
    <property type="entry name" value="FtsX"/>
    <property type="match status" value="1"/>
</dbReference>
<keyword evidence="4 8" id="KW-1133">Transmembrane helix</keyword>
<protein>
    <submittedName>
        <fullName evidence="11">ABC transporter permease</fullName>
    </submittedName>
</protein>
<feature type="transmembrane region" description="Helical" evidence="8">
    <location>
        <begin position="353"/>
        <end position="384"/>
    </location>
</feature>
<keyword evidence="5 8" id="KW-0472">Membrane</keyword>
<dbReference type="InterPro" id="IPR050250">
    <property type="entry name" value="Macrolide_Exporter_MacB"/>
</dbReference>
<dbReference type="EMBL" id="CP060632">
    <property type="protein sequence ID" value="QNM00722.1"/>
    <property type="molecule type" value="Genomic_DNA"/>
</dbReference>
<feature type="transmembrane region" description="Helical" evidence="8">
    <location>
        <begin position="20"/>
        <end position="40"/>
    </location>
</feature>
<gene>
    <name evidence="11" type="ORF">H9Q76_05460</name>
</gene>
<evidence type="ECO:0000256" key="1">
    <source>
        <dbReference type="ARBA" id="ARBA00004651"/>
    </source>
</evidence>
<evidence type="ECO:0000256" key="5">
    <source>
        <dbReference type="ARBA" id="ARBA00023136"/>
    </source>
</evidence>
<dbReference type="GO" id="GO:0022857">
    <property type="term" value="F:transmembrane transporter activity"/>
    <property type="evidence" value="ECO:0007669"/>
    <property type="project" value="TreeGrafter"/>
</dbReference>
<feature type="domain" description="MacB-like periplasmic core" evidence="10">
    <location>
        <begin position="19"/>
        <end position="199"/>
    </location>
</feature>
<dbReference type="InterPro" id="IPR025857">
    <property type="entry name" value="MacB_PCD"/>
</dbReference>
<dbReference type="Pfam" id="PF12704">
    <property type="entry name" value="MacB_PCD"/>
    <property type="match status" value="1"/>
</dbReference>
<dbReference type="PANTHER" id="PTHR30572">
    <property type="entry name" value="MEMBRANE COMPONENT OF TRANSPORTER-RELATED"/>
    <property type="match status" value="1"/>
</dbReference>
<dbReference type="RefSeq" id="WP_117780745.1">
    <property type="nucleotide sequence ID" value="NZ_CP060632.1"/>
</dbReference>
<dbReference type="PANTHER" id="PTHR30572:SF4">
    <property type="entry name" value="ABC TRANSPORTER PERMEASE YTRF"/>
    <property type="match status" value="1"/>
</dbReference>
<feature type="domain" description="ABC3 transporter permease C-terminal" evidence="9">
    <location>
        <begin position="314"/>
        <end position="426"/>
    </location>
</feature>
<keyword evidence="3 8" id="KW-0812">Transmembrane</keyword>
<name>A0A7G9FQ90_9FIRM</name>
<dbReference type="GO" id="GO:0005886">
    <property type="term" value="C:plasma membrane"/>
    <property type="evidence" value="ECO:0007669"/>
    <property type="project" value="UniProtKB-SubCell"/>
</dbReference>
<dbReference type="KEGG" id="wcp:H9Q76_05460"/>
<comment type="similarity">
    <text evidence="6">Belongs to the ABC-4 integral membrane protein family.</text>
</comment>
<evidence type="ECO:0000313" key="11">
    <source>
        <dbReference type="EMBL" id="QNM00722.1"/>
    </source>
</evidence>
<accession>A0A7G9FQ90</accession>
<sequence>MLENIRLSFQGIWAHKMRSLLTMLGIIIGIAAIIAIVSTIKGTSEQIKENLVGSGNNIVNVKLYQGEWTYTSGDSSTPENMPMVTDDIKNEILAVDEVTAVASYRYGALYEGINSGTKDLGNAPVYGVDKDYFRVMGYTVQTGRLFEDQDWTNYTKGVILDTVAANTLFASENPIGKTLEIKGEPFIIVGVVEQIDGFTPKVTNMNDWYTYYGNTSSGQVFITDVNWPLIFSFDEPYNLVVKPAGTDAMTNAGKKTADIMNSYMPATSSENVSEGGTDEDSSSSSFKYKSEDLLETAKAMQEVSASTSQQLIWIASISLLVGGIGVMNIMLVSVTERTREIGLKKALGARKSVILMQFLTEAAVLTSMGGIIGVGAGVGLAYLISDVASVPVAISGAAIAISVIFSMVIGIVFGFIPSVKASNLNPIDALRYE</sequence>
<keyword evidence="12" id="KW-1185">Reference proteome</keyword>
<dbReference type="InterPro" id="IPR003838">
    <property type="entry name" value="ABC3_permease_C"/>
</dbReference>
<evidence type="ECO:0000313" key="12">
    <source>
        <dbReference type="Proteomes" id="UP000515819"/>
    </source>
</evidence>
<evidence type="ECO:0000256" key="7">
    <source>
        <dbReference type="SAM" id="MobiDB-lite"/>
    </source>
</evidence>
<reference evidence="11 12" key="1">
    <citation type="submission" date="2020-08" db="EMBL/GenBank/DDBJ databases">
        <authorList>
            <person name="Liu C."/>
            <person name="Sun Q."/>
        </authorList>
    </citation>
    <scope>NUCLEOTIDE SEQUENCE [LARGE SCALE GENOMIC DNA]</scope>
    <source>
        <strain evidence="11 12">NSJ-4</strain>
    </source>
</reference>
<feature type="transmembrane region" description="Helical" evidence="8">
    <location>
        <begin position="311"/>
        <end position="332"/>
    </location>
</feature>
<keyword evidence="2" id="KW-1003">Cell membrane</keyword>
<evidence type="ECO:0000256" key="4">
    <source>
        <dbReference type="ARBA" id="ARBA00022989"/>
    </source>
</evidence>
<evidence type="ECO:0000256" key="3">
    <source>
        <dbReference type="ARBA" id="ARBA00022692"/>
    </source>
</evidence>
<evidence type="ECO:0000256" key="8">
    <source>
        <dbReference type="SAM" id="Phobius"/>
    </source>
</evidence>
<feature type="region of interest" description="Disordered" evidence="7">
    <location>
        <begin position="266"/>
        <end position="285"/>
    </location>
</feature>